<keyword evidence="3" id="KW-1185">Reference proteome</keyword>
<dbReference type="GO" id="GO:0003676">
    <property type="term" value="F:nucleic acid binding"/>
    <property type="evidence" value="ECO:0007669"/>
    <property type="project" value="InterPro"/>
</dbReference>
<proteinExistence type="predicted"/>
<dbReference type="GO" id="GO:0004523">
    <property type="term" value="F:RNA-DNA hybrid ribonuclease activity"/>
    <property type="evidence" value="ECO:0007669"/>
    <property type="project" value="InterPro"/>
</dbReference>
<evidence type="ECO:0000313" key="3">
    <source>
        <dbReference type="Proteomes" id="UP000289340"/>
    </source>
</evidence>
<gene>
    <name evidence="2" type="ORF">D0Y65_032445</name>
</gene>
<reference evidence="2 3" key="1">
    <citation type="submission" date="2018-09" db="EMBL/GenBank/DDBJ databases">
        <title>A high-quality reference genome of wild soybean provides a powerful tool to mine soybean genomes.</title>
        <authorList>
            <person name="Xie M."/>
            <person name="Chung C.Y.L."/>
            <person name="Li M.-W."/>
            <person name="Wong F.-L."/>
            <person name="Chan T.-F."/>
            <person name="Lam H.-M."/>
        </authorList>
    </citation>
    <scope>NUCLEOTIDE SEQUENCE [LARGE SCALE GENOMIC DNA]</scope>
    <source>
        <strain evidence="3">cv. W05</strain>
        <tissue evidence="2">Hypocotyl of etiolated seedlings</tissue>
    </source>
</reference>
<dbReference type="EMBL" id="QZWG01000011">
    <property type="protein sequence ID" value="RZB83990.1"/>
    <property type="molecule type" value="Genomic_DNA"/>
</dbReference>
<dbReference type="Pfam" id="PF13456">
    <property type="entry name" value="RVT_3"/>
    <property type="match status" value="1"/>
</dbReference>
<organism evidence="2 3">
    <name type="scientific">Glycine soja</name>
    <name type="common">Wild soybean</name>
    <dbReference type="NCBI Taxonomy" id="3848"/>
    <lineage>
        <taxon>Eukaryota</taxon>
        <taxon>Viridiplantae</taxon>
        <taxon>Streptophyta</taxon>
        <taxon>Embryophyta</taxon>
        <taxon>Tracheophyta</taxon>
        <taxon>Spermatophyta</taxon>
        <taxon>Magnoliopsida</taxon>
        <taxon>eudicotyledons</taxon>
        <taxon>Gunneridae</taxon>
        <taxon>Pentapetalae</taxon>
        <taxon>rosids</taxon>
        <taxon>fabids</taxon>
        <taxon>Fabales</taxon>
        <taxon>Fabaceae</taxon>
        <taxon>Papilionoideae</taxon>
        <taxon>50 kb inversion clade</taxon>
        <taxon>NPAAA clade</taxon>
        <taxon>indigoferoid/millettioid clade</taxon>
        <taxon>Phaseoleae</taxon>
        <taxon>Glycine</taxon>
        <taxon>Glycine subgen. Soja</taxon>
    </lineage>
</organism>
<evidence type="ECO:0000259" key="1">
    <source>
        <dbReference type="Pfam" id="PF13456"/>
    </source>
</evidence>
<name>A0A445ID79_GLYSO</name>
<dbReference type="Proteomes" id="UP000289340">
    <property type="component" value="Chromosome 11"/>
</dbReference>
<comment type="caution">
    <text evidence="2">The sequence shown here is derived from an EMBL/GenBank/DDBJ whole genome shotgun (WGS) entry which is preliminary data.</text>
</comment>
<accession>A0A445ID79</accession>
<feature type="domain" description="RNase H type-1" evidence="1">
    <location>
        <begin position="90"/>
        <end position="149"/>
    </location>
</feature>
<evidence type="ECO:0000313" key="2">
    <source>
        <dbReference type="EMBL" id="RZB83990.1"/>
    </source>
</evidence>
<sequence length="177" mass="20124">MADTKGWISMNLTMSIDGSGGSNWMGLWAHVCYYLWFWRNQQVHNDSFIRPVRPWQFICHQWKLFKEAETSFWKVIAVPKIQIMVGIAYAFVAELWGVYEGLCLARKIGLVAMEVNIDSQAVMDSLSGSKTCCVVGCRLINSIRSMINTNWQQPPSFVKELLLAYSAGVVTPRIIPL</sequence>
<protein>
    <recommendedName>
        <fullName evidence="1">RNase H type-1 domain-containing protein</fullName>
    </recommendedName>
</protein>
<dbReference type="AlphaFoldDB" id="A0A445ID79"/>
<dbReference type="InterPro" id="IPR002156">
    <property type="entry name" value="RNaseH_domain"/>
</dbReference>